<gene>
    <name evidence="2" type="ORF">DAMO_2728</name>
</gene>
<dbReference type="EMBL" id="FP565575">
    <property type="protein sequence ID" value="CBE69800.1"/>
    <property type="molecule type" value="Genomic_DNA"/>
</dbReference>
<evidence type="ECO:0000256" key="1">
    <source>
        <dbReference type="SAM" id="MobiDB-lite"/>
    </source>
</evidence>
<proteinExistence type="predicted"/>
<evidence type="ECO:0000313" key="2">
    <source>
        <dbReference type="EMBL" id="CBE69800.1"/>
    </source>
</evidence>
<name>D5MKW0_METO1</name>
<feature type="region of interest" description="Disordered" evidence="1">
    <location>
        <begin position="1"/>
        <end position="21"/>
    </location>
</feature>
<reference evidence="2 3" key="1">
    <citation type="journal article" date="2010" name="Nature">
        <title>Nitrite-driven anaerobic methane oxidation by oxygenic bacteria.</title>
        <authorList>
            <person name="Ettwig K.F."/>
            <person name="Butler M.K."/>
            <person name="Le Paslier D."/>
            <person name="Pelletier E."/>
            <person name="Mangenot S."/>
            <person name="Kuypers M.M.M."/>
            <person name="Schreiber F."/>
            <person name="Dutilh B.E."/>
            <person name="Zedelius J."/>
            <person name="de Beer D."/>
            <person name="Gloerich J."/>
            <person name="Wessels H.J.C.T."/>
            <person name="van Allen T."/>
            <person name="Luesken F."/>
            <person name="Wu M."/>
            <person name="van de Pas-Schoonen K.T."/>
            <person name="Op den Camp H.J.M."/>
            <person name="Janssen-Megens E.M."/>
            <person name="Francoijs K-J."/>
            <person name="Stunnenberg H."/>
            <person name="Weissenbach J."/>
            <person name="Jetten M.S.M."/>
            <person name="Strous M."/>
        </authorList>
    </citation>
    <scope>NUCLEOTIDE SEQUENCE [LARGE SCALE GENOMIC DNA]</scope>
</reference>
<accession>D5MKW0</accession>
<dbReference type="Proteomes" id="UP000006898">
    <property type="component" value="Chromosome"/>
</dbReference>
<organism evidence="2 3">
    <name type="scientific">Methylomirabilis oxygeniifera</name>
    <dbReference type="NCBI Taxonomy" id="671143"/>
    <lineage>
        <taxon>Bacteria</taxon>
        <taxon>Candidatus Methylomirabilota</taxon>
        <taxon>Candidatus Methylomirabilia</taxon>
        <taxon>Candidatus Methylomirabilales</taxon>
        <taxon>Candidatus Methylomirabilaceae</taxon>
        <taxon>Candidatus Methylomirabilis</taxon>
    </lineage>
</organism>
<sequence>MLLHAPAREAAPSLGNGGRRVASLQWGHGSEAVETSITAPAVALFYDLQWGHGSEAVETHRRNLAMRRHERPSMGPRL</sequence>
<protein>
    <submittedName>
        <fullName evidence="2">Uncharacterized protein</fullName>
    </submittedName>
</protein>
<evidence type="ECO:0000313" key="3">
    <source>
        <dbReference type="Proteomes" id="UP000006898"/>
    </source>
</evidence>
<dbReference type="KEGG" id="mox:DAMO_2728"/>
<dbReference type="STRING" id="671143.DAMO_2728"/>
<dbReference type="HOGENOM" id="CLU_2615437_0_0_0"/>
<dbReference type="AlphaFoldDB" id="D5MKW0"/>